<protein>
    <recommendedName>
        <fullName evidence="2">D-isomer specific 2-hydroxyacid dehydrogenase catalytic domain-containing protein</fullName>
    </recommendedName>
</protein>
<keyword evidence="1" id="KW-0560">Oxidoreductase</keyword>
<dbReference type="InterPro" id="IPR050223">
    <property type="entry name" value="D-isomer_2-hydroxyacid_DH"/>
</dbReference>
<dbReference type="STRING" id="37653.A0A0L8G5Z3"/>
<gene>
    <name evidence="3" type="ORF">OCBIM_22039772mg</name>
</gene>
<accession>A0A0L8G5Z3</accession>
<dbReference type="GO" id="GO:0051287">
    <property type="term" value="F:NAD binding"/>
    <property type="evidence" value="ECO:0007669"/>
    <property type="project" value="InterPro"/>
</dbReference>
<dbReference type="PANTHER" id="PTHR10996">
    <property type="entry name" value="2-HYDROXYACID DEHYDROGENASE-RELATED"/>
    <property type="match status" value="1"/>
</dbReference>
<dbReference type="EMBL" id="KQ423745">
    <property type="protein sequence ID" value="KOF72249.1"/>
    <property type="molecule type" value="Genomic_DNA"/>
</dbReference>
<evidence type="ECO:0000256" key="1">
    <source>
        <dbReference type="ARBA" id="ARBA00023002"/>
    </source>
</evidence>
<dbReference type="PANTHER" id="PTHR10996:SF277">
    <property type="entry name" value="GLYOXYLATE REDUCTASE_HYDROXYPYRUVATE REDUCTASE"/>
    <property type="match status" value="1"/>
</dbReference>
<feature type="domain" description="D-isomer specific 2-hydroxyacid dehydrogenase catalytic" evidence="2">
    <location>
        <begin position="6"/>
        <end position="60"/>
    </location>
</feature>
<evidence type="ECO:0000313" key="3">
    <source>
        <dbReference type="EMBL" id="KOF72249.1"/>
    </source>
</evidence>
<dbReference type="InterPro" id="IPR006139">
    <property type="entry name" value="D-isomer_2_OHA_DH_cat_dom"/>
</dbReference>
<dbReference type="GO" id="GO:0030267">
    <property type="term" value="F:glyoxylate reductase (NADPH) activity"/>
    <property type="evidence" value="ECO:0007669"/>
    <property type="project" value="TreeGrafter"/>
</dbReference>
<dbReference type="Gene3D" id="3.40.50.720">
    <property type="entry name" value="NAD(P)-binding Rossmann-like Domain"/>
    <property type="match status" value="1"/>
</dbReference>
<organism evidence="3">
    <name type="scientific">Octopus bimaculoides</name>
    <name type="common">California two-spotted octopus</name>
    <dbReference type="NCBI Taxonomy" id="37653"/>
    <lineage>
        <taxon>Eukaryota</taxon>
        <taxon>Metazoa</taxon>
        <taxon>Spiralia</taxon>
        <taxon>Lophotrochozoa</taxon>
        <taxon>Mollusca</taxon>
        <taxon>Cephalopoda</taxon>
        <taxon>Coleoidea</taxon>
        <taxon>Octopodiformes</taxon>
        <taxon>Octopoda</taxon>
        <taxon>Incirrata</taxon>
        <taxon>Octopodidae</taxon>
        <taxon>Octopus</taxon>
    </lineage>
</organism>
<dbReference type="Pfam" id="PF00389">
    <property type="entry name" value="2-Hacid_dh"/>
    <property type="match status" value="1"/>
</dbReference>
<dbReference type="AlphaFoldDB" id="A0A0L8G5Z3"/>
<dbReference type="GO" id="GO:0008465">
    <property type="term" value="F:hydroxypyruvate reductase (NADH) activity"/>
    <property type="evidence" value="ECO:0007669"/>
    <property type="project" value="TreeGrafter"/>
</dbReference>
<sequence>MAWHTIDRDVLRIDGDSVHLKIVSTLSVGYEHIDLKECKACNIIACNLLKISTDCVSEFAVTLVLAVSRRIEEGIAAV</sequence>
<dbReference type="GO" id="GO:0005829">
    <property type="term" value="C:cytosol"/>
    <property type="evidence" value="ECO:0007669"/>
    <property type="project" value="TreeGrafter"/>
</dbReference>
<dbReference type="OrthoDB" id="298012at2759"/>
<evidence type="ECO:0000259" key="2">
    <source>
        <dbReference type="Pfam" id="PF00389"/>
    </source>
</evidence>
<reference evidence="3" key="1">
    <citation type="submission" date="2015-07" db="EMBL/GenBank/DDBJ databases">
        <title>MeaNS - Measles Nucleotide Surveillance Program.</title>
        <authorList>
            <person name="Tran T."/>
            <person name="Druce J."/>
        </authorList>
    </citation>
    <scope>NUCLEOTIDE SEQUENCE</scope>
    <source>
        <strain evidence="3">UCB-OBI-ISO-001</strain>
        <tissue evidence="3">Gonad</tissue>
    </source>
</reference>
<proteinExistence type="predicted"/>
<name>A0A0L8G5Z3_OCTBM</name>
<dbReference type="SUPFAM" id="SSF52283">
    <property type="entry name" value="Formate/glycerate dehydrogenase catalytic domain-like"/>
    <property type="match status" value="1"/>
</dbReference>